<dbReference type="Proteomes" id="UP001165085">
    <property type="component" value="Unassembled WGS sequence"/>
</dbReference>
<evidence type="ECO:0000256" key="2">
    <source>
        <dbReference type="ARBA" id="ARBA00005985"/>
    </source>
</evidence>
<organism evidence="9 10">
    <name type="scientific">Triparma strigata</name>
    <dbReference type="NCBI Taxonomy" id="1606541"/>
    <lineage>
        <taxon>Eukaryota</taxon>
        <taxon>Sar</taxon>
        <taxon>Stramenopiles</taxon>
        <taxon>Ochrophyta</taxon>
        <taxon>Bolidophyceae</taxon>
        <taxon>Parmales</taxon>
        <taxon>Triparmaceae</taxon>
        <taxon>Triparma</taxon>
    </lineage>
</organism>
<keyword evidence="3" id="KW-0808">Transferase</keyword>
<dbReference type="InterPro" id="IPR000537">
    <property type="entry name" value="UbiA_prenyltransferase"/>
</dbReference>
<evidence type="ECO:0000256" key="3">
    <source>
        <dbReference type="ARBA" id="ARBA00022679"/>
    </source>
</evidence>
<keyword evidence="10" id="KW-1185">Reference proteome</keyword>
<evidence type="ECO:0000256" key="7">
    <source>
        <dbReference type="SAM" id="Phobius"/>
    </source>
</evidence>
<evidence type="ECO:0000256" key="1">
    <source>
        <dbReference type="ARBA" id="ARBA00004141"/>
    </source>
</evidence>
<protein>
    <submittedName>
        <fullName evidence="9">Uncharacterized protein</fullName>
    </submittedName>
</protein>
<keyword evidence="5 7" id="KW-1133">Transmembrane helix</keyword>
<dbReference type="Gene3D" id="1.10.357.140">
    <property type="entry name" value="UbiA prenyltransferase"/>
    <property type="match status" value="1"/>
</dbReference>
<dbReference type="OrthoDB" id="1502398at2759"/>
<dbReference type="CDD" id="cd13960">
    <property type="entry name" value="PT_UbiA_HPT1"/>
    <property type="match status" value="1"/>
</dbReference>
<dbReference type="GO" id="GO:0016020">
    <property type="term" value="C:membrane"/>
    <property type="evidence" value="ECO:0007669"/>
    <property type="project" value="UniProtKB-SubCell"/>
</dbReference>
<dbReference type="AlphaFoldDB" id="A0A9W7BLJ0"/>
<feature type="transmembrane region" description="Helical" evidence="7">
    <location>
        <begin position="134"/>
        <end position="155"/>
    </location>
</feature>
<dbReference type="EMBL" id="BRXY01000403">
    <property type="protein sequence ID" value="GMH92622.1"/>
    <property type="molecule type" value="Genomic_DNA"/>
</dbReference>
<reference evidence="10" key="1">
    <citation type="journal article" date="2023" name="Commun. Biol.">
        <title>Genome analysis of Parmales, the sister group of diatoms, reveals the evolutionary specialization of diatoms from phago-mixotrophs to photoautotrophs.</title>
        <authorList>
            <person name="Ban H."/>
            <person name="Sato S."/>
            <person name="Yoshikawa S."/>
            <person name="Yamada K."/>
            <person name="Nakamura Y."/>
            <person name="Ichinomiya M."/>
            <person name="Sato N."/>
            <person name="Blanc-Mathieu R."/>
            <person name="Endo H."/>
            <person name="Kuwata A."/>
            <person name="Ogata H."/>
        </authorList>
    </citation>
    <scope>NUCLEOTIDE SEQUENCE [LARGE SCALE GENOMIC DNA]</scope>
    <source>
        <strain evidence="10">NIES 3701</strain>
    </source>
</reference>
<keyword evidence="6 7" id="KW-0472">Membrane</keyword>
<dbReference type="InterPro" id="IPR044878">
    <property type="entry name" value="UbiA_sf"/>
</dbReference>
<dbReference type="NCBIfam" id="NF009525">
    <property type="entry name" value="PRK12887.1"/>
    <property type="match status" value="1"/>
</dbReference>
<keyword evidence="4 7" id="KW-0812">Transmembrane</keyword>
<dbReference type="InterPro" id="IPR044502">
    <property type="entry name" value="AtHST-like"/>
</dbReference>
<feature type="transmembrane region" description="Helical" evidence="7">
    <location>
        <begin position="176"/>
        <end position="195"/>
    </location>
</feature>
<evidence type="ECO:0000256" key="5">
    <source>
        <dbReference type="ARBA" id="ARBA00022989"/>
    </source>
</evidence>
<comment type="caution">
    <text evidence="9">The sequence shown here is derived from an EMBL/GenBank/DDBJ whole genome shotgun (WGS) entry which is preliminary data.</text>
</comment>
<evidence type="ECO:0000313" key="9">
    <source>
        <dbReference type="EMBL" id="GMH92622.1"/>
    </source>
</evidence>
<dbReference type="GO" id="GO:0004659">
    <property type="term" value="F:prenyltransferase activity"/>
    <property type="evidence" value="ECO:0007669"/>
    <property type="project" value="InterPro"/>
</dbReference>
<accession>A0A9W7BLJ0</accession>
<dbReference type="Pfam" id="PF01040">
    <property type="entry name" value="UbiA"/>
    <property type="match status" value="1"/>
</dbReference>
<comment type="subcellular location">
    <subcellularLocation>
        <location evidence="1">Membrane</location>
        <topology evidence="1">Multi-pass membrane protein</topology>
    </subcellularLocation>
</comment>
<evidence type="ECO:0000256" key="4">
    <source>
        <dbReference type="ARBA" id="ARBA00022692"/>
    </source>
</evidence>
<feature type="chain" id="PRO_5040934245" evidence="8">
    <location>
        <begin position="20"/>
        <end position="386"/>
    </location>
</feature>
<evidence type="ECO:0000313" key="10">
    <source>
        <dbReference type="Proteomes" id="UP001165085"/>
    </source>
</evidence>
<dbReference type="PANTHER" id="PTHR43009">
    <property type="entry name" value="HOMOGENTISATE SOLANESYLTRANSFERASE, CHLOROPLASTIC"/>
    <property type="match status" value="1"/>
</dbReference>
<proteinExistence type="inferred from homology"/>
<name>A0A9W7BLJ0_9STRA</name>
<comment type="similarity">
    <text evidence="2">Belongs to the UbiA prenyltransferase family.</text>
</comment>
<gene>
    <name evidence="9" type="ORF">TrST_g176</name>
</gene>
<evidence type="ECO:0000256" key="6">
    <source>
        <dbReference type="ARBA" id="ARBA00023136"/>
    </source>
</evidence>
<evidence type="ECO:0000256" key="8">
    <source>
        <dbReference type="SAM" id="SignalP"/>
    </source>
</evidence>
<feature type="transmembrane region" description="Helical" evidence="7">
    <location>
        <begin position="230"/>
        <end position="250"/>
    </location>
</feature>
<sequence>MMYVHALLVALLIAKSVTGFHPTATIQRPGRSICPSSLSKSVRLASSTVSNEEGRPAFPSVPVEGDFDTSDGGVETTAVREFDKEWKRRAWGLYKFTRPHTIRGTVLASVAGTTRALIDSQGVPLHWSILLPRAFIGMLALLLGNAFIVGINQIYDKDIDVINKPFLPVASGEMSTRSAWWTVGSCGVLGPLIVAKFFSPLLFKLYMLGWALGSLYSVPPVRTKRNPVAAAVTISLVRGFLLNFGVYYAVKEAIGAPFSWNPKVSFIARFMTVFASVIAITKDLPDVEGDKQANIKTFAIKVGVDKIAKGGVTVLALNYVAAIAQGLLSPAGAYNRIAMVVGHSCLLSWLARNWFRTDTEDIRSVKGFYKSIWDLFYAEYALYTLI</sequence>
<dbReference type="PANTHER" id="PTHR43009:SF7">
    <property type="entry name" value="HOMOGENTISATE GERANYLGERANYLTRANSFERASE, CHLOROPLASTIC"/>
    <property type="match status" value="1"/>
</dbReference>
<feature type="signal peptide" evidence="8">
    <location>
        <begin position="1"/>
        <end position="19"/>
    </location>
</feature>
<keyword evidence="8" id="KW-0732">Signal</keyword>